<organism evidence="5 6">
    <name type="scientific">Fictibacillus iocasae</name>
    <dbReference type="NCBI Taxonomy" id="2715437"/>
    <lineage>
        <taxon>Bacteria</taxon>
        <taxon>Bacillati</taxon>
        <taxon>Bacillota</taxon>
        <taxon>Bacilli</taxon>
        <taxon>Bacillales</taxon>
        <taxon>Fictibacillaceae</taxon>
        <taxon>Fictibacillus</taxon>
    </lineage>
</organism>
<gene>
    <name evidence="5" type="ORF">ACFQPF_07235</name>
</gene>
<keyword evidence="6" id="KW-1185">Reference proteome</keyword>
<proteinExistence type="inferred from homology"/>
<dbReference type="Gene3D" id="1.20.1260.10">
    <property type="match status" value="1"/>
</dbReference>
<dbReference type="PANTHER" id="PTHR39183:SF1">
    <property type="entry name" value="SPORE COAT PROTEIN F-LIKE PROTEIN YHCQ"/>
    <property type="match status" value="1"/>
</dbReference>
<reference evidence="6" key="1">
    <citation type="journal article" date="2019" name="Int. J. Syst. Evol. Microbiol.">
        <title>The Global Catalogue of Microorganisms (GCM) 10K type strain sequencing project: providing services to taxonomists for standard genome sequencing and annotation.</title>
        <authorList>
            <consortium name="The Broad Institute Genomics Platform"/>
            <consortium name="The Broad Institute Genome Sequencing Center for Infectious Disease"/>
            <person name="Wu L."/>
            <person name="Ma J."/>
        </authorList>
    </citation>
    <scope>NUCLEOTIDE SEQUENCE [LARGE SCALE GENOMIC DNA]</scope>
    <source>
        <strain evidence="6">NBRC 106396</strain>
    </source>
</reference>
<accession>A0ABW2NLX2</accession>
<keyword evidence="1" id="KW-0749">Sporulation</keyword>
<sequence length="225" mass="25294">MENQNQNPMNGTGLNPIQPQNPAFLHENMHTGQVGPRHNHGGHEMFDVSEILSGAIGTLNLFTLCKQHIKDAELKQIVEKQYQFICQEYNACLQAFQTGQDPEMRTQSYNMTQENNWTYGMKSGGQPQKPAASVNELNDQALSALMLGTVKSNASLRGMATTEVSNPVLRRVLADSVPNWIEMAYELSIWQNKNHYYQVPQLAEQDMDQIMNGFATAQNNQPPLQ</sequence>
<dbReference type="InterPro" id="IPR012347">
    <property type="entry name" value="Ferritin-like"/>
</dbReference>
<comment type="similarity">
    <text evidence="3">Belongs to the CotF family.</text>
</comment>
<dbReference type="Proteomes" id="UP001596549">
    <property type="component" value="Unassembled WGS sequence"/>
</dbReference>
<dbReference type="PANTHER" id="PTHR39183">
    <property type="entry name" value="SPORE COAT PROTEIN F-LIKE PROTEIN YHCQ"/>
    <property type="match status" value="1"/>
</dbReference>
<evidence type="ECO:0000256" key="1">
    <source>
        <dbReference type="ARBA" id="ARBA00022969"/>
    </source>
</evidence>
<evidence type="ECO:0000256" key="2">
    <source>
        <dbReference type="ARBA" id="ARBA00024325"/>
    </source>
</evidence>
<dbReference type="InterPro" id="IPR012851">
    <property type="entry name" value="Spore_coat_CotF-like"/>
</dbReference>
<dbReference type="RefSeq" id="WP_379748054.1">
    <property type="nucleotide sequence ID" value="NZ_JBHTCP010000013.1"/>
</dbReference>
<comment type="subcellular location">
    <subcellularLocation>
        <location evidence="2">Spore coat</location>
    </subcellularLocation>
</comment>
<dbReference type="EMBL" id="JBHTCP010000013">
    <property type="protein sequence ID" value="MFC7371464.1"/>
    <property type="molecule type" value="Genomic_DNA"/>
</dbReference>
<keyword evidence="5" id="KW-0946">Virion</keyword>
<evidence type="ECO:0000313" key="6">
    <source>
        <dbReference type="Proteomes" id="UP001596549"/>
    </source>
</evidence>
<dbReference type="Pfam" id="PF07875">
    <property type="entry name" value="Coat_F"/>
    <property type="match status" value="1"/>
</dbReference>
<name>A0ABW2NLX2_9BACL</name>
<evidence type="ECO:0000256" key="3">
    <source>
        <dbReference type="ARBA" id="ARBA00024344"/>
    </source>
</evidence>
<keyword evidence="5" id="KW-0167">Capsid protein</keyword>
<evidence type="ECO:0000313" key="5">
    <source>
        <dbReference type="EMBL" id="MFC7371464.1"/>
    </source>
</evidence>
<feature type="region of interest" description="Disordered" evidence="4">
    <location>
        <begin position="1"/>
        <end position="20"/>
    </location>
</feature>
<comment type="caution">
    <text evidence="5">The sequence shown here is derived from an EMBL/GenBank/DDBJ whole genome shotgun (WGS) entry which is preliminary data.</text>
</comment>
<evidence type="ECO:0000256" key="4">
    <source>
        <dbReference type="SAM" id="MobiDB-lite"/>
    </source>
</evidence>
<protein>
    <submittedName>
        <fullName evidence="5">Spore coat protein</fullName>
    </submittedName>
</protein>